<evidence type="ECO:0000256" key="2">
    <source>
        <dbReference type="ARBA" id="ARBA00005051"/>
    </source>
</evidence>
<dbReference type="GO" id="GO:0046656">
    <property type="term" value="P:folic acid biosynthetic process"/>
    <property type="evidence" value="ECO:0007669"/>
    <property type="project" value="UniProtKB-KW"/>
</dbReference>
<dbReference type="Proteomes" id="UP000243847">
    <property type="component" value="Chromosome sequence1"/>
</dbReference>
<dbReference type="GO" id="GO:0005524">
    <property type="term" value="F:ATP binding"/>
    <property type="evidence" value="ECO:0007669"/>
    <property type="project" value="UniProtKB-KW"/>
</dbReference>
<dbReference type="Gene3D" id="3.30.70.560">
    <property type="entry name" value="7,8-Dihydro-6-hydroxymethylpterin-pyrophosphokinase HPPK"/>
    <property type="match status" value="1"/>
</dbReference>
<evidence type="ECO:0000256" key="5">
    <source>
        <dbReference type="ARBA" id="ARBA00022741"/>
    </source>
</evidence>
<dbReference type="GO" id="GO:0003848">
    <property type="term" value="F:2-amino-4-hydroxy-6-hydroxymethyldihydropteridine diphosphokinase activity"/>
    <property type="evidence" value="ECO:0007669"/>
    <property type="project" value="UniProtKB-EC"/>
</dbReference>
<reference evidence="10 11" key="1">
    <citation type="journal article" date="2016" name="Genome Announc.">
        <title>Complete Genome Sequence of Aurantimicrobium minutum Type Strain KNCT, a Planktonic Ultramicrobacterium Isolated from River Water.</title>
        <authorList>
            <person name="Nakai R."/>
            <person name="Fujisawa T."/>
            <person name="Nakamura Y."/>
            <person name="Nishide H."/>
            <person name="Uchiyama I."/>
            <person name="Baba T."/>
            <person name="Toyoda A."/>
            <person name="Fujiyama A."/>
            <person name="Naganuma T."/>
            <person name="Niki H."/>
        </authorList>
    </citation>
    <scope>NUCLEOTIDE SEQUENCE [LARGE SCALE GENOMIC DNA]</scope>
    <source>
        <strain evidence="10 11">KNC</strain>
    </source>
</reference>
<dbReference type="PANTHER" id="PTHR43071:SF1">
    <property type="entry name" value="2-AMINO-4-HYDROXY-6-HYDROXYMETHYLDIHYDROPTERIDINE PYROPHOSPHOKINASE"/>
    <property type="match status" value="1"/>
</dbReference>
<dbReference type="InterPro" id="IPR035907">
    <property type="entry name" value="Hppk_sf"/>
</dbReference>
<evidence type="ECO:0000256" key="6">
    <source>
        <dbReference type="ARBA" id="ARBA00022777"/>
    </source>
</evidence>
<keyword evidence="5" id="KW-0547">Nucleotide-binding</keyword>
<evidence type="ECO:0000259" key="9">
    <source>
        <dbReference type="Pfam" id="PF01288"/>
    </source>
</evidence>
<keyword evidence="8" id="KW-0289">Folate biosynthesis</keyword>
<dbReference type="NCBIfam" id="TIGR01498">
    <property type="entry name" value="folK"/>
    <property type="match status" value="1"/>
</dbReference>
<dbReference type="CDD" id="cd00483">
    <property type="entry name" value="HPPK"/>
    <property type="match status" value="1"/>
</dbReference>
<comment type="pathway">
    <text evidence="2">Cofactor biosynthesis; tetrahydrofolate biosynthesis; 2-amino-4-hydroxy-6-hydroxymethyl-7,8-dihydropteridine diphosphate from 7,8-dihydroneopterin triphosphate: step 4/4.</text>
</comment>
<gene>
    <name evidence="10" type="ORF">AUMI_112650</name>
</gene>
<sequence>MDAQRRNAIIAFGSNLGDRAQTIRDAARELGDLGGTVLLSMSPLYQSAAIKPEGVDLDAPEYLNAVALINTDLPPQDLLTELAGIEQDHGRERHERWGDRTLDLDIVWVDGVEMATEHLTIPHPRALERSFVVVPWCDVQPDATVEPVGALAPLADQLRHELQRWEATA</sequence>
<evidence type="ECO:0000313" key="11">
    <source>
        <dbReference type="Proteomes" id="UP000243847"/>
    </source>
</evidence>
<dbReference type="EMBL" id="AP017457">
    <property type="protein sequence ID" value="BAU99807.1"/>
    <property type="molecule type" value="Genomic_DNA"/>
</dbReference>
<keyword evidence="6 10" id="KW-0418">Kinase</keyword>
<dbReference type="KEGG" id="amin:AUMI_112650"/>
<dbReference type="SUPFAM" id="SSF55083">
    <property type="entry name" value="6-hydroxymethyl-7,8-dihydropterin pyrophosphokinase, HPPK"/>
    <property type="match status" value="1"/>
</dbReference>
<evidence type="ECO:0000256" key="3">
    <source>
        <dbReference type="ARBA" id="ARBA00013253"/>
    </source>
</evidence>
<dbReference type="GO" id="GO:0016301">
    <property type="term" value="F:kinase activity"/>
    <property type="evidence" value="ECO:0007669"/>
    <property type="project" value="UniProtKB-KW"/>
</dbReference>
<dbReference type="PANTHER" id="PTHR43071">
    <property type="entry name" value="2-AMINO-4-HYDROXY-6-HYDROXYMETHYLDIHYDROPTERIDINE PYROPHOSPHOKINASE"/>
    <property type="match status" value="1"/>
</dbReference>
<accession>A0A173LY69</accession>
<dbReference type="GeneID" id="80452453"/>
<evidence type="ECO:0000256" key="1">
    <source>
        <dbReference type="ARBA" id="ARBA00000198"/>
    </source>
</evidence>
<dbReference type="InterPro" id="IPR000550">
    <property type="entry name" value="Hppk"/>
</dbReference>
<keyword evidence="4" id="KW-0808">Transferase</keyword>
<comment type="catalytic activity">
    <reaction evidence="1">
        <text>6-hydroxymethyl-7,8-dihydropterin + ATP = (7,8-dihydropterin-6-yl)methyl diphosphate + AMP + H(+)</text>
        <dbReference type="Rhea" id="RHEA:11412"/>
        <dbReference type="ChEBI" id="CHEBI:15378"/>
        <dbReference type="ChEBI" id="CHEBI:30616"/>
        <dbReference type="ChEBI" id="CHEBI:44841"/>
        <dbReference type="ChEBI" id="CHEBI:72950"/>
        <dbReference type="ChEBI" id="CHEBI:456215"/>
        <dbReference type="EC" id="2.7.6.3"/>
    </reaction>
</comment>
<dbReference type="RefSeq" id="WP_096382659.1">
    <property type="nucleotide sequence ID" value="NZ_AP017457.1"/>
</dbReference>
<dbReference type="OrthoDB" id="9808041at2"/>
<protein>
    <recommendedName>
        <fullName evidence="3">2-amino-4-hydroxy-6-hydroxymethyldihydropteridine diphosphokinase</fullName>
        <ecNumber evidence="3">2.7.6.3</ecNumber>
    </recommendedName>
</protein>
<keyword evidence="7" id="KW-0067">ATP-binding</keyword>
<evidence type="ECO:0000256" key="7">
    <source>
        <dbReference type="ARBA" id="ARBA00022840"/>
    </source>
</evidence>
<dbReference type="EC" id="2.7.6.3" evidence="3"/>
<dbReference type="AlphaFoldDB" id="A0A173LY69"/>
<name>A0A173LY69_9MICO</name>
<evidence type="ECO:0000256" key="8">
    <source>
        <dbReference type="ARBA" id="ARBA00022909"/>
    </source>
</evidence>
<organism evidence="10 11">
    <name type="scientific">Aurantimicrobium minutum</name>
    <dbReference type="NCBI Taxonomy" id="708131"/>
    <lineage>
        <taxon>Bacteria</taxon>
        <taxon>Bacillati</taxon>
        <taxon>Actinomycetota</taxon>
        <taxon>Actinomycetes</taxon>
        <taxon>Micrococcales</taxon>
        <taxon>Microbacteriaceae</taxon>
        <taxon>Aurantimicrobium</taxon>
    </lineage>
</organism>
<proteinExistence type="predicted"/>
<dbReference type="GO" id="GO:0046654">
    <property type="term" value="P:tetrahydrofolate biosynthetic process"/>
    <property type="evidence" value="ECO:0007669"/>
    <property type="project" value="UniProtKB-UniPathway"/>
</dbReference>
<evidence type="ECO:0000313" key="10">
    <source>
        <dbReference type="EMBL" id="BAU99807.1"/>
    </source>
</evidence>
<dbReference type="Pfam" id="PF01288">
    <property type="entry name" value="HPPK"/>
    <property type="match status" value="1"/>
</dbReference>
<feature type="domain" description="7,8-dihydro-6-hydroxymethylpterin-pyrophosphokinase" evidence="9">
    <location>
        <begin position="9"/>
        <end position="141"/>
    </location>
</feature>
<dbReference type="UniPathway" id="UPA00077">
    <property type="reaction ID" value="UER00155"/>
</dbReference>
<evidence type="ECO:0000256" key="4">
    <source>
        <dbReference type="ARBA" id="ARBA00022679"/>
    </source>
</evidence>